<dbReference type="EMBL" id="SMDR01000003">
    <property type="protein sequence ID" value="TNJ33306.1"/>
    <property type="molecule type" value="Genomic_DNA"/>
</dbReference>
<dbReference type="CDD" id="cd16917">
    <property type="entry name" value="HATPase_UhpB-NarQ-NarX-like"/>
    <property type="match status" value="1"/>
</dbReference>
<dbReference type="GO" id="GO:0016020">
    <property type="term" value="C:membrane"/>
    <property type="evidence" value="ECO:0007669"/>
    <property type="project" value="InterPro"/>
</dbReference>
<reference evidence="7 8" key="1">
    <citation type="submission" date="2019-03" db="EMBL/GenBank/DDBJ databases">
        <title>Arenimonas daejeonensis sp. nov., isolated from compost.</title>
        <authorList>
            <person name="Jeon C.O."/>
        </authorList>
    </citation>
    <scope>NUCLEOTIDE SEQUENCE [LARGE SCALE GENOMIC DNA]</scope>
    <source>
        <strain evidence="7 8">R29</strain>
    </source>
</reference>
<feature type="transmembrane region" description="Helical" evidence="4">
    <location>
        <begin position="189"/>
        <end position="208"/>
    </location>
</feature>
<keyword evidence="2 7" id="KW-0418">Kinase</keyword>
<evidence type="ECO:0000256" key="1">
    <source>
        <dbReference type="ARBA" id="ARBA00022679"/>
    </source>
</evidence>
<comment type="caution">
    <text evidence="7">The sequence shown here is derived from an EMBL/GenBank/DDBJ whole genome shotgun (WGS) entry which is preliminary data.</text>
</comment>
<dbReference type="Gene3D" id="3.30.565.10">
    <property type="entry name" value="Histidine kinase-like ATPase, C-terminal domain"/>
    <property type="match status" value="1"/>
</dbReference>
<feature type="domain" description="Histidine kinase/HSP90-like ATPase" evidence="5">
    <location>
        <begin position="339"/>
        <end position="426"/>
    </location>
</feature>
<feature type="transmembrane region" description="Helical" evidence="4">
    <location>
        <begin position="92"/>
        <end position="115"/>
    </location>
</feature>
<dbReference type="Pfam" id="PF07730">
    <property type="entry name" value="HisKA_3"/>
    <property type="match status" value="1"/>
</dbReference>
<evidence type="ECO:0000256" key="2">
    <source>
        <dbReference type="ARBA" id="ARBA00022777"/>
    </source>
</evidence>
<name>A0A5C4RQ10_9GAMM</name>
<dbReference type="GO" id="GO:0000155">
    <property type="term" value="F:phosphorelay sensor kinase activity"/>
    <property type="evidence" value="ECO:0007669"/>
    <property type="project" value="InterPro"/>
</dbReference>
<keyword evidence="1" id="KW-0808">Transferase</keyword>
<dbReference type="GO" id="GO:0046983">
    <property type="term" value="F:protein dimerization activity"/>
    <property type="evidence" value="ECO:0007669"/>
    <property type="project" value="InterPro"/>
</dbReference>
<sequence length="428" mass="46640">MSVSSGVPPVFRAVRGRSGAGGHRRVVPEVTFCLRALERCLRWAQAAGMKEPLKTLLSPLNFAAYVAWAAIGWELVFTRWTPPPVLAAPAPVALLVAMQVAFLLLFMVVSSVPVADAGKRAMVLLQYGLAFALMMLARNSTLPILLILCAIQVVHLWRPRGALLVIAASNVAIYFVYRDIWEHRAPVIGTVMNLSFQAFAALTAWFAFRAEQARDELAAANADLLATRSLLAETARDSERLRLSRELHDVAGHKLTALKLNLAALARDPRFSADEQVRLCARLADELLADIRGVVMQMRRDEGLDLAAAMEALATPFERPRMHLQIEPQARVASVAQAEAVLRAVQEGLTNAVRHSQANNLWVVLRREAGTLRLDIRDDGRGSGSAELRAGNGLRGMRERLEGVGGGLDVSRTDTGGVHLQAWLPVAA</sequence>
<keyword evidence="8" id="KW-1185">Reference proteome</keyword>
<evidence type="ECO:0000256" key="3">
    <source>
        <dbReference type="ARBA" id="ARBA00023012"/>
    </source>
</evidence>
<feature type="transmembrane region" description="Helical" evidence="4">
    <location>
        <begin position="160"/>
        <end position="177"/>
    </location>
</feature>
<keyword evidence="4" id="KW-0472">Membrane</keyword>
<dbReference type="AlphaFoldDB" id="A0A5C4RQ10"/>
<evidence type="ECO:0000256" key="4">
    <source>
        <dbReference type="SAM" id="Phobius"/>
    </source>
</evidence>
<accession>A0A5C4RQ10</accession>
<dbReference type="SUPFAM" id="SSF55874">
    <property type="entry name" value="ATPase domain of HSP90 chaperone/DNA topoisomerase II/histidine kinase"/>
    <property type="match status" value="1"/>
</dbReference>
<dbReference type="Gene3D" id="1.20.5.1930">
    <property type="match status" value="1"/>
</dbReference>
<keyword evidence="4" id="KW-1133">Transmembrane helix</keyword>
<protein>
    <submittedName>
        <fullName evidence="7">Sensor histidine kinase</fullName>
    </submittedName>
</protein>
<organism evidence="7 8">
    <name type="scientific">Arenimonas terrae</name>
    <dbReference type="NCBI Taxonomy" id="2546226"/>
    <lineage>
        <taxon>Bacteria</taxon>
        <taxon>Pseudomonadati</taxon>
        <taxon>Pseudomonadota</taxon>
        <taxon>Gammaproteobacteria</taxon>
        <taxon>Lysobacterales</taxon>
        <taxon>Lysobacteraceae</taxon>
        <taxon>Arenimonas</taxon>
    </lineage>
</organism>
<feature type="transmembrane region" description="Helical" evidence="4">
    <location>
        <begin position="127"/>
        <end position="154"/>
    </location>
</feature>
<dbReference type="PANTHER" id="PTHR24421">
    <property type="entry name" value="NITRATE/NITRITE SENSOR PROTEIN NARX-RELATED"/>
    <property type="match status" value="1"/>
</dbReference>
<dbReference type="Proteomes" id="UP000305760">
    <property type="component" value="Unassembled WGS sequence"/>
</dbReference>
<dbReference type="PANTHER" id="PTHR24421:SF59">
    <property type="entry name" value="OXYGEN SENSOR HISTIDINE KINASE NREB"/>
    <property type="match status" value="1"/>
</dbReference>
<keyword evidence="4" id="KW-0812">Transmembrane</keyword>
<dbReference type="OrthoDB" id="9797605at2"/>
<evidence type="ECO:0000259" key="5">
    <source>
        <dbReference type="Pfam" id="PF02518"/>
    </source>
</evidence>
<evidence type="ECO:0000313" key="7">
    <source>
        <dbReference type="EMBL" id="TNJ33306.1"/>
    </source>
</evidence>
<evidence type="ECO:0000313" key="8">
    <source>
        <dbReference type="Proteomes" id="UP000305760"/>
    </source>
</evidence>
<dbReference type="Pfam" id="PF02518">
    <property type="entry name" value="HATPase_c"/>
    <property type="match status" value="1"/>
</dbReference>
<feature type="domain" description="Signal transduction histidine kinase subgroup 3 dimerisation and phosphoacceptor" evidence="6">
    <location>
        <begin position="239"/>
        <end position="301"/>
    </location>
</feature>
<keyword evidence="3" id="KW-0902">Two-component regulatory system</keyword>
<gene>
    <name evidence="7" type="ORF">E1B00_13500</name>
</gene>
<dbReference type="InterPro" id="IPR036890">
    <property type="entry name" value="HATPase_C_sf"/>
</dbReference>
<proteinExistence type="predicted"/>
<dbReference type="InterPro" id="IPR003594">
    <property type="entry name" value="HATPase_dom"/>
</dbReference>
<evidence type="ECO:0000259" key="6">
    <source>
        <dbReference type="Pfam" id="PF07730"/>
    </source>
</evidence>
<dbReference type="InterPro" id="IPR050482">
    <property type="entry name" value="Sensor_HK_TwoCompSys"/>
</dbReference>
<dbReference type="InterPro" id="IPR011712">
    <property type="entry name" value="Sig_transdc_His_kin_sub3_dim/P"/>
</dbReference>
<feature type="transmembrane region" description="Helical" evidence="4">
    <location>
        <begin position="60"/>
        <end position="80"/>
    </location>
</feature>